<comment type="caution">
    <text evidence="11">The sequence shown here is derived from an EMBL/GenBank/DDBJ whole genome shotgun (WGS) entry which is preliminary data.</text>
</comment>
<evidence type="ECO:0000256" key="2">
    <source>
        <dbReference type="ARBA" id="ARBA00012251"/>
    </source>
</evidence>
<sequence>MNRRDVRGRICEDPVCLNRYNTLVAQRELESQPNFMWCQNPQCGRGQVYQQGGASPIVICQYCQSAACFTHRVPWHNGMTCEDYDLVIQRIQASEDYIGAHTKQCPSCRRPIEKLSGCDHMTCHRPGGCGHEFCWICLADYGPIFQEGNNRHNSDCRYHPENRASDRSYSPEPHIIGVQIYPPGPPSITTDTTSGSESSGFERVEWPPAPMPLRLNNSWENRTSTRSTRPSYDNAWRPAAPPRHYLRVIQEESDRRTSHEQSINSRAQQTSYAESSRSSHDIVWQPSTPPTPYLRESQPQEELDRRRSRGQTINSQAQRTSYVESSRSSYDIVCRLVIPPTPRLQDDQLPDKLVRRTRDGQSINSPSYIYAGSSRPSSYVARQPASPPISHLQHNQLPEELDDRELEVQALYTWAWRQGRTASWWPPTPPLPPSPPLPRGEENRNEDKRHGRVWEDTLST</sequence>
<organism evidence="11 12">
    <name type="scientific">Rhizoctonia solani</name>
    <dbReference type="NCBI Taxonomy" id="456999"/>
    <lineage>
        <taxon>Eukaryota</taxon>
        <taxon>Fungi</taxon>
        <taxon>Dikarya</taxon>
        <taxon>Basidiomycota</taxon>
        <taxon>Agaricomycotina</taxon>
        <taxon>Agaricomycetes</taxon>
        <taxon>Cantharellales</taxon>
        <taxon>Ceratobasidiaceae</taxon>
        <taxon>Rhizoctonia</taxon>
    </lineage>
</organism>
<feature type="compositionally biased region" description="Low complexity" evidence="9">
    <location>
        <begin position="187"/>
        <end position="199"/>
    </location>
</feature>
<dbReference type="InterPro" id="IPR044066">
    <property type="entry name" value="TRIAD_supradom"/>
</dbReference>
<feature type="compositionally biased region" description="Polar residues" evidence="9">
    <location>
        <begin position="215"/>
        <end position="231"/>
    </location>
</feature>
<evidence type="ECO:0000256" key="7">
    <source>
        <dbReference type="ARBA" id="ARBA00022786"/>
    </source>
</evidence>
<evidence type="ECO:0000256" key="5">
    <source>
        <dbReference type="ARBA" id="ARBA00022737"/>
    </source>
</evidence>
<evidence type="ECO:0000256" key="1">
    <source>
        <dbReference type="ARBA" id="ARBA00001798"/>
    </source>
</evidence>
<evidence type="ECO:0000256" key="4">
    <source>
        <dbReference type="ARBA" id="ARBA00022723"/>
    </source>
</evidence>
<dbReference type="Proteomes" id="UP000663827">
    <property type="component" value="Unassembled WGS sequence"/>
</dbReference>
<evidence type="ECO:0000256" key="3">
    <source>
        <dbReference type="ARBA" id="ARBA00022679"/>
    </source>
</evidence>
<reference evidence="11" key="1">
    <citation type="submission" date="2021-01" db="EMBL/GenBank/DDBJ databases">
        <authorList>
            <person name="Kaushik A."/>
        </authorList>
    </citation>
    <scope>NUCLEOTIDE SEQUENCE</scope>
    <source>
        <strain evidence="11">AG5</strain>
    </source>
</reference>
<dbReference type="Gene3D" id="1.20.120.1750">
    <property type="match status" value="1"/>
</dbReference>
<dbReference type="EC" id="2.3.2.31" evidence="2"/>
<comment type="catalytic activity">
    <reaction evidence="1">
        <text>[E2 ubiquitin-conjugating enzyme]-S-ubiquitinyl-L-cysteine + [acceptor protein]-L-lysine = [E2 ubiquitin-conjugating enzyme]-L-cysteine + [acceptor protein]-N(6)-ubiquitinyl-L-lysine.</text>
        <dbReference type="EC" id="2.3.2.31"/>
    </reaction>
</comment>
<feature type="region of interest" description="Disordered" evidence="9">
    <location>
        <begin position="364"/>
        <end position="392"/>
    </location>
</feature>
<accession>A0A8H3HRG8</accession>
<feature type="region of interest" description="Disordered" evidence="9">
    <location>
        <begin position="252"/>
        <end position="324"/>
    </location>
</feature>
<feature type="compositionally biased region" description="Pro residues" evidence="9">
    <location>
        <begin position="426"/>
        <end position="438"/>
    </location>
</feature>
<keyword evidence="4" id="KW-0479">Metal-binding</keyword>
<name>A0A8H3HRG8_9AGAM</name>
<dbReference type="Pfam" id="PF01485">
    <property type="entry name" value="IBR"/>
    <property type="match status" value="1"/>
</dbReference>
<keyword evidence="7" id="KW-0833">Ubl conjugation pathway</keyword>
<feature type="region of interest" description="Disordered" evidence="9">
    <location>
        <begin position="421"/>
        <end position="460"/>
    </location>
</feature>
<dbReference type="EMBL" id="CAJNJQ010000045">
    <property type="protein sequence ID" value="CAE7052695.1"/>
    <property type="molecule type" value="Genomic_DNA"/>
</dbReference>
<feature type="compositionally biased region" description="Basic and acidic residues" evidence="9">
    <location>
        <begin position="439"/>
        <end position="460"/>
    </location>
</feature>
<feature type="compositionally biased region" description="Polar residues" evidence="9">
    <location>
        <begin position="310"/>
        <end position="324"/>
    </location>
</feature>
<keyword evidence="8" id="KW-0862">Zinc</keyword>
<evidence type="ECO:0000256" key="8">
    <source>
        <dbReference type="ARBA" id="ARBA00022833"/>
    </source>
</evidence>
<evidence type="ECO:0000259" key="10">
    <source>
        <dbReference type="PROSITE" id="PS51873"/>
    </source>
</evidence>
<keyword evidence="3" id="KW-0808">Transferase</keyword>
<dbReference type="InterPro" id="IPR002867">
    <property type="entry name" value="IBR_dom"/>
</dbReference>
<dbReference type="GO" id="GO:0016567">
    <property type="term" value="P:protein ubiquitination"/>
    <property type="evidence" value="ECO:0007669"/>
    <property type="project" value="InterPro"/>
</dbReference>
<dbReference type="CDD" id="cd20336">
    <property type="entry name" value="Rcat_RBR"/>
    <property type="match status" value="1"/>
</dbReference>
<dbReference type="GO" id="GO:0061630">
    <property type="term" value="F:ubiquitin protein ligase activity"/>
    <property type="evidence" value="ECO:0007669"/>
    <property type="project" value="UniProtKB-EC"/>
</dbReference>
<gene>
    <name evidence="11" type="ORF">RDB_LOCUS2208</name>
</gene>
<dbReference type="InterPro" id="IPR017907">
    <property type="entry name" value="Znf_RING_CS"/>
</dbReference>
<protein>
    <recommendedName>
        <fullName evidence="2">RBR-type E3 ubiquitin transferase</fullName>
        <ecNumber evidence="2">2.3.2.31</ecNumber>
    </recommendedName>
</protein>
<dbReference type="SMART" id="SM00647">
    <property type="entry name" value="IBR"/>
    <property type="match status" value="2"/>
</dbReference>
<dbReference type="GO" id="GO:0008270">
    <property type="term" value="F:zinc ion binding"/>
    <property type="evidence" value="ECO:0007669"/>
    <property type="project" value="UniProtKB-KW"/>
</dbReference>
<keyword evidence="6" id="KW-0863">Zinc-finger</keyword>
<feature type="domain" description="RING-type" evidence="10">
    <location>
        <begin position="1"/>
        <end position="165"/>
    </location>
</feature>
<evidence type="ECO:0000313" key="12">
    <source>
        <dbReference type="Proteomes" id="UP000663827"/>
    </source>
</evidence>
<feature type="region of interest" description="Disordered" evidence="9">
    <location>
        <begin position="179"/>
        <end position="239"/>
    </location>
</feature>
<evidence type="ECO:0000256" key="9">
    <source>
        <dbReference type="SAM" id="MobiDB-lite"/>
    </source>
</evidence>
<evidence type="ECO:0000256" key="6">
    <source>
        <dbReference type="ARBA" id="ARBA00022771"/>
    </source>
</evidence>
<dbReference type="PANTHER" id="PTHR11685">
    <property type="entry name" value="RBR FAMILY RING FINGER AND IBR DOMAIN-CONTAINING"/>
    <property type="match status" value="1"/>
</dbReference>
<proteinExistence type="predicted"/>
<evidence type="ECO:0000313" key="11">
    <source>
        <dbReference type="EMBL" id="CAE7052695.1"/>
    </source>
</evidence>
<dbReference type="PROSITE" id="PS00518">
    <property type="entry name" value="ZF_RING_1"/>
    <property type="match status" value="1"/>
</dbReference>
<dbReference type="SUPFAM" id="SSF57850">
    <property type="entry name" value="RING/U-box"/>
    <property type="match status" value="2"/>
</dbReference>
<dbReference type="Pfam" id="PF22191">
    <property type="entry name" value="IBR_1"/>
    <property type="match status" value="1"/>
</dbReference>
<feature type="compositionally biased region" description="Polar residues" evidence="9">
    <location>
        <begin position="260"/>
        <end position="276"/>
    </location>
</feature>
<dbReference type="InterPro" id="IPR031127">
    <property type="entry name" value="E3_UB_ligase_RBR"/>
</dbReference>
<dbReference type="CDD" id="cd20335">
    <property type="entry name" value="BRcat_RBR"/>
    <property type="match status" value="1"/>
</dbReference>
<keyword evidence="5" id="KW-0677">Repeat</keyword>
<dbReference type="AlphaFoldDB" id="A0A8H3HRG8"/>
<dbReference type="PROSITE" id="PS51873">
    <property type="entry name" value="TRIAD"/>
    <property type="match status" value="1"/>
</dbReference>